<organism evidence="2 3">
    <name type="scientific">Arthrobacter yangruifuii</name>
    <dbReference type="NCBI Taxonomy" id="2606616"/>
    <lineage>
        <taxon>Bacteria</taxon>
        <taxon>Bacillati</taxon>
        <taxon>Actinomycetota</taxon>
        <taxon>Actinomycetes</taxon>
        <taxon>Micrococcales</taxon>
        <taxon>Micrococcaceae</taxon>
        <taxon>Arthrobacter</taxon>
    </lineage>
</organism>
<name>A0A5N6MR06_9MICC</name>
<gene>
    <name evidence="2" type="ORF">GD627_06655</name>
</gene>
<dbReference type="Proteomes" id="UP000326852">
    <property type="component" value="Unassembled WGS sequence"/>
</dbReference>
<evidence type="ECO:0000259" key="1">
    <source>
        <dbReference type="Pfam" id="PF22504"/>
    </source>
</evidence>
<comment type="caution">
    <text evidence="2">The sequence shown here is derived from an EMBL/GenBank/DDBJ whole genome shotgun (WGS) entry which is preliminary data.</text>
</comment>
<dbReference type="Pfam" id="PF22504">
    <property type="entry name" value="DUF6993"/>
    <property type="match status" value="1"/>
</dbReference>
<keyword evidence="3" id="KW-1185">Reference proteome</keyword>
<proteinExistence type="predicted"/>
<evidence type="ECO:0000313" key="3">
    <source>
        <dbReference type="Proteomes" id="UP000326852"/>
    </source>
</evidence>
<dbReference type="AlphaFoldDB" id="A0A5N6MR06"/>
<evidence type="ECO:0000313" key="2">
    <source>
        <dbReference type="EMBL" id="KAD3720724.1"/>
    </source>
</evidence>
<reference evidence="2 3" key="1">
    <citation type="submission" date="2019-08" db="EMBL/GenBank/DDBJ databases">
        <title>Arthrobacter sp. nov., isolated from plateau pika and Tibetan wild ass.</title>
        <authorList>
            <person name="Ge Y."/>
        </authorList>
    </citation>
    <scope>NUCLEOTIDE SEQUENCE [LARGE SCALE GENOMIC DNA]</scope>
    <source>
        <strain evidence="2 3">785</strain>
    </source>
</reference>
<feature type="domain" description="DUF6993" evidence="1">
    <location>
        <begin position="6"/>
        <end position="87"/>
    </location>
</feature>
<protein>
    <recommendedName>
        <fullName evidence="1">DUF6993 domain-containing protein</fullName>
    </recommendedName>
</protein>
<accession>A0A5N6MR06</accession>
<dbReference type="EMBL" id="VTFX01000003">
    <property type="protein sequence ID" value="KAD3720724.1"/>
    <property type="molecule type" value="Genomic_DNA"/>
</dbReference>
<sequence length="87" mass="8708">MESTLGKLAAANPAPGRDAVMEAFTSAGFPADAVEVSADRTPTGLDVDSIQAAAVHDGECIFGEVRDGAATVTVLPPLSDGSCFVGN</sequence>
<dbReference type="InterPro" id="IPR054262">
    <property type="entry name" value="DUF6993"/>
</dbReference>